<name>A0ABR1QN41_9PEZI</name>
<reference evidence="1 2" key="1">
    <citation type="submission" date="2023-01" db="EMBL/GenBank/DDBJ databases">
        <title>Analysis of 21 Apiospora genomes using comparative genomics revels a genus with tremendous synthesis potential of carbohydrate active enzymes and secondary metabolites.</title>
        <authorList>
            <person name="Sorensen T."/>
        </authorList>
    </citation>
    <scope>NUCLEOTIDE SEQUENCE [LARGE SCALE GENOMIC DNA]</scope>
    <source>
        <strain evidence="1 2">CBS 24483</strain>
    </source>
</reference>
<organism evidence="1 2">
    <name type="scientific">Apiospora aurea</name>
    <dbReference type="NCBI Taxonomy" id="335848"/>
    <lineage>
        <taxon>Eukaryota</taxon>
        <taxon>Fungi</taxon>
        <taxon>Dikarya</taxon>
        <taxon>Ascomycota</taxon>
        <taxon>Pezizomycotina</taxon>
        <taxon>Sordariomycetes</taxon>
        <taxon>Xylariomycetidae</taxon>
        <taxon>Amphisphaeriales</taxon>
        <taxon>Apiosporaceae</taxon>
        <taxon>Apiospora</taxon>
    </lineage>
</organism>
<protein>
    <submittedName>
        <fullName evidence="1">Uncharacterized protein</fullName>
    </submittedName>
</protein>
<keyword evidence="2" id="KW-1185">Reference proteome</keyword>
<dbReference type="Proteomes" id="UP001391051">
    <property type="component" value="Unassembled WGS sequence"/>
</dbReference>
<evidence type="ECO:0000313" key="2">
    <source>
        <dbReference type="Proteomes" id="UP001391051"/>
    </source>
</evidence>
<evidence type="ECO:0000313" key="1">
    <source>
        <dbReference type="EMBL" id="KAK7959766.1"/>
    </source>
</evidence>
<gene>
    <name evidence="1" type="ORF">PG986_004620</name>
</gene>
<comment type="caution">
    <text evidence="1">The sequence shown here is derived from an EMBL/GenBank/DDBJ whole genome shotgun (WGS) entry which is preliminary data.</text>
</comment>
<dbReference type="GeneID" id="92073904"/>
<dbReference type="RefSeq" id="XP_066703469.1">
    <property type="nucleotide sequence ID" value="XM_066840842.1"/>
</dbReference>
<accession>A0ABR1QN41</accession>
<sequence length="314" mass="36287">MFNTRKLQDVYKPGDTVHEVLANPDYEFPEYHSPRAVQLVYCMIRDPYDASIPDQLSEELLYNLLKFTRCLNVTRITRPWAKKWAVAIELSVANASTVTSMRLFIAWELGDRASFDRMATWIALNTEKPQNGSVQEVLRNTSYFDDIVTIKNDQEDIEQVRRDAVNLIYKMINDDMKALFTNGKSRPNVPRPCRHVASKARCEESLAGSLSAQLYARTLWPPVLSRPAVPDQTKSVTTMREEVQHVKSNHHELRDWNDKSRHPECGMELPLFVELEPQLQRFSVLSKRHFDEHFSKQGKLTGFVVVDYIEIASD</sequence>
<proteinExistence type="predicted"/>
<dbReference type="EMBL" id="JAQQWE010000003">
    <property type="protein sequence ID" value="KAK7959766.1"/>
    <property type="molecule type" value="Genomic_DNA"/>
</dbReference>